<dbReference type="GeneID" id="70240834"/>
<protein>
    <recommendedName>
        <fullName evidence="10">Short-chain dehydrogenase/reductase 3</fullName>
    </recommendedName>
    <alternativeName>
        <fullName evidence="11">Retinal short-chain dehydrogenase/reductase 1</fullName>
    </alternativeName>
</protein>
<evidence type="ECO:0000313" key="14">
    <source>
        <dbReference type="Proteomes" id="UP001201262"/>
    </source>
</evidence>
<keyword evidence="3" id="KW-0812">Transmembrane</keyword>
<comment type="subcellular location">
    <subcellularLocation>
        <location evidence="1">Membrane</location>
        <topology evidence="1">Multi-pass membrane protein</topology>
    </subcellularLocation>
</comment>
<dbReference type="EMBL" id="JAJTJA010000002">
    <property type="protein sequence ID" value="KAH8704244.1"/>
    <property type="molecule type" value="Genomic_DNA"/>
</dbReference>
<evidence type="ECO:0000256" key="9">
    <source>
        <dbReference type="ARBA" id="ARBA00059620"/>
    </source>
</evidence>
<comment type="similarity">
    <text evidence="2 12">Belongs to the short-chain dehydrogenases/reductases (SDR) family.</text>
</comment>
<evidence type="ECO:0000256" key="3">
    <source>
        <dbReference type="ARBA" id="ARBA00022692"/>
    </source>
</evidence>
<evidence type="ECO:0000256" key="2">
    <source>
        <dbReference type="ARBA" id="ARBA00006484"/>
    </source>
</evidence>
<evidence type="ECO:0000256" key="12">
    <source>
        <dbReference type="RuleBase" id="RU000363"/>
    </source>
</evidence>
<accession>A0AAD4L420</accession>
<dbReference type="SUPFAM" id="SSF51735">
    <property type="entry name" value="NAD(P)-binding Rossmann-fold domains"/>
    <property type="match status" value="1"/>
</dbReference>
<dbReference type="AlphaFoldDB" id="A0AAD4L420"/>
<keyword evidence="4" id="KW-0521">NADP</keyword>
<dbReference type="GO" id="GO:0016020">
    <property type="term" value="C:membrane"/>
    <property type="evidence" value="ECO:0007669"/>
    <property type="project" value="UniProtKB-SubCell"/>
</dbReference>
<dbReference type="PRINTS" id="PR00080">
    <property type="entry name" value="SDRFAMILY"/>
</dbReference>
<proteinExistence type="inferred from homology"/>
<keyword evidence="6" id="KW-0560">Oxidoreductase</keyword>
<keyword evidence="5" id="KW-1133">Transmembrane helix</keyword>
<evidence type="ECO:0000256" key="7">
    <source>
        <dbReference type="ARBA" id="ARBA00023098"/>
    </source>
</evidence>
<keyword evidence="14" id="KW-1185">Reference proteome</keyword>
<evidence type="ECO:0000256" key="10">
    <source>
        <dbReference type="ARBA" id="ARBA00068717"/>
    </source>
</evidence>
<dbReference type="Proteomes" id="UP001201262">
    <property type="component" value="Unassembled WGS sequence"/>
</dbReference>
<evidence type="ECO:0000256" key="5">
    <source>
        <dbReference type="ARBA" id="ARBA00022989"/>
    </source>
</evidence>
<dbReference type="GO" id="GO:0052650">
    <property type="term" value="F:all-trans-retinol dehydrogenase (NADP+) activity"/>
    <property type="evidence" value="ECO:0007669"/>
    <property type="project" value="UniProtKB-ARBA"/>
</dbReference>
<reference evidence="13" key="1">
    <citation type="submission" date="2021-12" db="EMBL/GenBank/DDBJ databases">
        <title>Convergent genome expansion in fungi linked to evolution of root-endophyte symbiosis.</title>
        <authorList>
            <consortium name="DOE Joint Genome Institute"/>
            <person name="Ke Y.-H."/>
            <person name="Bonito G."/>
            <person name="Liao H.-L."/>
            <person name="Looney B."/>
            <person name="Rojas-Flechas A."/>
            <person name="Nash J."/>
            <person name="Hameed K."/>
            <person name="Schadt C."/>
            <person name="Martin F."/>
            <person name="Crous P.W."/>
            <person name="Miettinen O."/>
            <person name="Magnuson J.K."/>
            <person name="Labbe J."/>
            <person name="Jacobson D."/>
            <person name="Doktycz M.J."/>
            <person name="Veneault-Fourrey C."/>
            <person name="Kuo A."/>
            <person name="Mondo S."/>
            <person name="Calhoun S."/>
            <person name="Riley R."/>
            <person name="Ohm R."/>
            <person name="LaButti K."/>
            <person name="Andreopoulos B."/>
            <person name="Pangilinan J."/>
            <person name="Nolan M."/>
            <person name="Tritt A."/>
            <person name="Clum A."/>
            <person name="Lipzen A."/>
            <person name="Daum C."/>
            <person name="Barry K."/>
            <person name="Grigoriev I.V."/>
            <person name="Vilgalys R."/>
        </authorList>
    </citation>
    <scope>NUCLEOTIDE SEQUENCE</scope>
    <source>
        <strain evidence="13">PMI_201</strain>
    </source>
</reference>
<organism evidence="13 14">
    <name type="scientific">Talaromyces proteolyticus</name>
    <dbReference type="NCBI Taxonomy" id="1131652"/>
    <lineage>
        <taxon>Eukaryota</taxon>
        <taxon>Fungi</taxon>
        <taxon>Dikarya</taxon>
        <taxon>Ascomycota</taxon>
        <taxon>Pezizomycotina</taxon>
        <taxon>Eurotiomycetes</taxon>
        <taxon>Eurotiomycetidae</taxon>
        <taxon>Eurotiales</taxon>
        <taxon>Trichocomaceae</taxon>
        <taxon>Talaromyces</taxon>
        <taxon>Talaromyces sect. Bacilispori</taxon>
    </lineage>
</organism>
<dbReference type="InterPro" id="IPR002347">
    <property type="entry name" value="SDR_fam"/>
</dbReference>
<dbReference type="Gene3D" id="3.40.50.720">
    <property type="entry name" value="NAD(P)-binding Rossmann-like Domain"/>
    <property type="match status" value="1"/>
</dbReference>
<dbReference type="PANTHER" id="PTHR24322:SF736">
    <property type="entry name" value="RETINOL DEHYDROGENASE 10"/>
    <property type="match status" value="1"/>
</dbReference>
<dbReference type="FunFam" id="3.40.50.720:FF:000131">
    <property type="entry name" value="Short-chain dehydrogenase/reductase 3"/>
    <property type="match status" value="1"/>
</dbReference>
<dbReference type="PRINTS" id="PR00081">
    <property type="entry name" value="GDHRDH"/>
</dbReference>
<comment type="function">
    <text evidence="9">Catalyzes the reduction of all-trans-retinal to all-trans-retinol in the presence of NADPH.</text>
</comment>
<comment type="caution">
    <text evidence="13">The sequence shown here is derived from an EMBL/GenBank/DDBJ whole genome shotgun (WGS) entry which is preliminary data.</text>
</comment>
<name>A0AAD4L420_9EURO</name>
<dbReference type="RefSeq" id="XP_046077262.1">
    <property type="nucleotide sequence ID" value="XM_046210547.1"/>
</dbReference>
<keyword evidence="7" id="KW-0443">Lipid metabolism</keyword>
<dbReference type="PANTHER" id="PTHR24322">
    <property type="entry name" value="PKSB"/>
    <property type="match status" value="1"/>
</dbReference>
<dbReference type="InterPro" id="IPR036291">
    <property type="entry name" value="NAD(P)-bd_dom_sf"/>
</dbReference>
<keyword evidence="8" id="KW-0472">Membrane</keyword>
<evidence type="ECO:0000256" key="8">
    <source>
        <dbReference type="ARBA" id="ARBA00023136"/>
    </source>
</evidence>
<evidence type="ECO:0000256" key="11">
    <source>
        <dbReference type="ARBA" id="ARBA00082544"/>
    </source>
</evidence>
<evidence type="ECO:0000256" key="4">
    <source>
        <dbReference type="ARBA" id="ARBA00022857"/>
    </source>
</evidence>
<evidence type="ECO:0000256" key="6">
    <source>
        <dbReference type="ARBA" id="ARBA00023002"/>
    </source>
</evidence>
<dbReference type="Pfam" id="PF00106">
    <property type="entry name" value="adh_short"/>
    <property type="match status" value="1"/>
</dbReference>
<evidence type="ECO:0000313" key="13">
    <source>
        <dbReference type="EMBL" id="KAH8704244.1"/>
    </source>
</evidence>
<gene>
    <name evidence="13" type="ORF">BGW36DRAFT_288046</name>
</gene>
<sequence length="337" mass="37350">MSVSTLLLESFQGLFDKLPQQVQRTLLLPTVQKGLALLATFQALRTFNGYLSRGAQNNWTRVASWEPSKELVLLTGGASGIGKQIMKDLAQLKVKIIIIDVQEPDFALPSNVFFYRADITSSSVVKEVAGRIRKDHGDPTILINNAGVGFGGTILSEPEEQIRLTVEVNLLAHFWTVREFLPSMIQKDHGHIITIASLASFVTLGETVDYASSKAAALAFHEGLTQEIRHWYKSKKIRTSIIHPLWVRTPLIDTLVQARKHFKQPVMSPEKVSSAVVKQIVSRSGGQVIIPSSYNGASLLRGLPNWIQEMVRDKASMTLVTLRELENQIDAGENIDS</sequence>
<evidence type="ECO:0000256" key="1">
    <source>
        <dbReference type="ARBA" id="ARBA00004141"/>
    </source>
</evidence>